<keyword evidence="1" id="KW-0812">Transmembrane</keyword>
<dbReference type="EMBL" id="MU864372">
    <property type="protein sequence ID" value="KAK4189738.1"/>
    <property type="molecule type" value="Genomic_DNA"/>
</dbReference>
<feature type="transmembrane region" description="Helical" evidence="1">
    <location>
        <begin position="141"/>
        <end position="161"/>
    </location>
</feature>
<reference evidence="2" key="2">
    <citation type="submission" date="2023-05" db="EMBL/GenBank/DDBJ databases">
        <authorList>
            <consortium name="Lawrence Berkeley National Laboratory"/>
            <person name="Steindorff A."/>
            <person name="Hensen N."/>
            <person name="Bonometti L."/>
            <person name="Westerberg I."/>
            <person name="Brannstrom I.O."/>
            <person name="Guillou S."/>
            <person name="Cros-Aarteil S."/>
            <person name="Calhoun S."/>
            <person name="Haridas S."/>
            <person name="Kuo A."/>
            <person name="Mondo S."/>
            <person name="Pangilinan J."/>
            <person name="Riley R."/>
            <person name="Labutti K."/>
            <person name="Andreopoulos B."/>
            <person name="Lipzen A."/>
            <person name="Chen C."/>
            <person name="Yanf M."/>
            <person name="Daum C."/>
            <person name="Ng V."/>
            <person name="Clum A."/>
            <person name="Ohm R."/>
            <person name="Martin F."/>
            <person name="Silar P."/>
            <person name="Natvig D."/>
            <person name="Lalanne C."/>
            <person name="Gautier V."/>
            <person name="Ament-Velasquez S.L."/>
            <person name="Kruys A."/>
            <person name="Hutchinson M.I."/>
            <person name="Powell A.J."/>
            <person name="Barry K."/>
            <person name="Miller A.N."/>
            <person name="Grigoriev I.V."/>
            <person name="Debuchy R."/>
            <person name="Gladieux P."/>
            <person name="Thoren M.H."/>
            <person name="Johannesson H."/>
        </authorList>
    </citation>
    <scope>NUCLEOTIDE SEQUENCE</scope>
    <source>
        <strain evidence="2">PSN309</strain>
    </source>
</reference>
<dbReference type="AlphaFoldDB" id="A0AAN6WWL5"/>
<evidence type="ECO:0000256" key="1">
    <source>
        <dbReference type="SAM" id="Phobius"/>
    </source>
</evidence>
<evidence type="ECO:0000313" key="3">
    <source>
        <dbReference type="Proteomes" id="UP001302126"/>
    </source>
</evidence>
<organism evidence="2 3">
    <name type="scientific">Podospora australis</name>
    <dbReference type="NCBI Taxonomy" id="1536484"/>
    <lineage>
        <taxon>Eukaryota</taxon>
        <taxon>Fungi</taxon>
        <taxon>Dikarya</taxon>
        <taxon>Ascomycota</taxon>
        <taxon>Pezizomycotina</taxon>
        <taxon>Sordariomycetes</taxon>
        <taxon>Sordariomycetidae</taxon>
        <taxon>Sordariales</taxon>
        <taxon>Podosporaceae</taxon>
        <taxon>Podospora</taxon>
    </lineage>
</organism>
<name>A0AAN6WWL5_9PEZI</name>
<keyword evidence="1" id="KW-0472">Membrane</keyword>
<proteinExistence type="predicted"/>
<evidence type="ECO:0000313" key="2">
    <source>
        <dbReference type="EMBL" id="KAK4189738.1"/>
    </source>
</evidence>
<dbReference type="Proteomes" id="UP001302126">
    <property type="component" value="Unassembled WGS sequence"/>
</dbReference>
<reference evidence="2" key="1">
    <citation type="journal article" date="2023" name="Mol. Phylogenet. Evol.">
        <title>Genome-scale phylogeny and comparative genomics of the fungal order Sordariales.</title>
        <authorList>
            <person name="Hensen N."/>
            <person name="Bonometti L."/>
            <person name="Westerberg I."/>
            <person name="Brannstrom I.O."/>
            <person name="Guillou S."/>
            <person name="Cros-Aarteil S."/>
            <person name="Calhoun S."/>
            <person name="Haridas S."/>
            <person name="Kuo A."/>
            <person name="Mondo S."/>
            <person name="Pangilinan J."/>
            <person name="Riley R."/>
            <person name="LaButti K."/>
            <person name="Andreopoulos B."/>
            <person name="Lipzen A."/>
            <person name="Chen C."/>
            <person name="Yan M."/>
            <person name="Daum C."/>
            <person name="Ng V."/>
            <person name="Clum A."/>
            <person name="Steindorff A."/>
            <person name="Ohm R.A."/>
            <person name="Martin F."/>
            <person name="Silar P."/>
            <person name="Natvig D.O."/>
            <person name="Lalanne C."/>
            <person name="Gautier V."/>
            <person name="Ament-Velasquez S.L."/>
            <person name="Kruys A."/>
            <person name="Hutchinson M.I."/>
            <person name="Powell A.J."/>
            <person name="Barry K."/>
            <person name="Miller A.N."/>
            <person name="Grigoriev I.V."/>
            <person name="Debuchy R."/>
            <person name="Gladieux P."/>
            <person name="Hiltunen Thoren M."/>
            <person name="Johannesson H."/>
        </authorList>
    </citation>
    <scope>NUCLEOTIDE SEQUENCE</scope>
    <source>
        <strain evidence="2">PSN309</strain>
    </source>
</reference>
<protein>
    <submittedName>
        <fullName evidence="2">Uncharacterized protein</fullName>
    </submittedName>
</protein>
<gene>
    <name evidence="2" type="ORF">QBC35DRAFT_127936</name>
</gene>
<accession>A0AAN6WWL5</accession>
<keyword evidence="1" id="KW-1133">Transmembrane helix</keyword>
<comment type="caution">
    <text evidence="2">The sequence shown here is derived from an EMBL/GenBank/DDBJ whole genome shotgun (WGS) entry which is preliminary data.</text>
</comment>
<keyword evidence="3" id="KW-1185">Reference proteome</keyword>
<sequence>MRIMRVSAEHLVHPSMLRDAQEPSTIKYKKDMTLPILRMRKESTYSHQKENHVAATIDAIPLSLRTPLHTHIHTDHPLDPFLFMCVDLHVTIIDPDPQHIPQAHPVPSRNCLLCHPLLEHAKIGIKLPPAVSLLVSPLDGWTLFFLIGLLTGLLLIAYPTHHSLVNSRRRRCCPRLEDAEVRIELPGAIPLFDSLNYVSELA</sequence>